<name>A0AC58SMF1_TOBAC</name>
<gene>
    <name evidence="2" type="primary">LOC142168865</name>
</gene>
<dbReference type="Proteomes" id="UP000790787">
    <property type="component" value="Chromosome 14"/>
</dbReference>
<dbReference type="RefSeq" id="XP_075086133.1">
    <property type="nucleotide sequence ID" value="XM_075230032.1"/>
</dbReference>
<evidence type="ECO:0000313" key="1">
    <source>
        <dbReference type="Proteomes" id="UP000790787"/>
    </source>
</evidence>
<keyword evidence="1" id="KW-1185">Reference proteome</keyword>
<protein>
    <submittedName>
        <fullName evidence="2">F-box protein CPR1-like</fullName>
    </submittedName>
</protein>
<evidence type="ECO:0000313" key="2">
    <source>
        <dbReference type="RefSeq" id="XP_075086133.1"/>
    </source>
</evidence>
<organism evidence="1 2">
    <name type="scientific">Nicotiana tabacum</name>
    <name type="common">Common tobacco</name>
    <dbReference type="NCBI Taxonomy" id="4097"/>
    <lineage>
        <taxon>Eukaryota</taxon>
        <taxon>Viridiplantae</taxon>
        <taxon>Streptophyta</taxon>
        <taxon>Embryophyta</taxon>
        <taxon>Tracheophyta</taxon>
        <taxon>Spermatophyta</taxon>
        <taxon>Magnoliopsida</taxon>
        <taxon>eudicotyledons</taxon>
        <taxon>Gunneridae</taxon>
        <taxon>Pentapetalae</taxon>
        <taxon>asterids</taxon>
        <taxon>lamiids</taxon>
        <taxon>Solanales</taxon>
        <taxon>Solanaceae</taxon>
        <taxon>Nicotianoideae</taxon>
        <taxon>Nicotianeae</taxon>
        <taxon>Nicotiana</taxon>
    </lineage>
</organism>
<reference evidence="1" key="1">
    <citation type="journal article" date="2014" name="Nat. Commun.">
        <title>The tobacco genome sequence and its comparison with those of tomato and potato.</title>
        <authorList>
            <person name="Sierro N."/>
            <person name="Battey J.N."/>
            <person name="Ouadi S."/>
            <person name="Bakaher N."/>
            <person name="Bovet L."/>
            <person name="Willig A."/>
            <person name="Goepfert S."/>
            <person name="Peitsch M.C."/>
            <person name="Ivanov N.V."/>
        </authorList>
    </citation>
    <scope>NUCLEOTIDE SEQUENCE [LARGE SCALE GENOMIC DNA]</scope>
</reference>
<sequence length="89" mass="9949">MGKMDTPCYGEGDFKFMPCLGVLGSVLSVLCDSRKTDTDVWVMNEYGVKESWTKMFTINYPVDRVGNMLVPPFCMSSEGRILFEDGSTS</sequence>
<accession>A0AC58SMF1</accession>
<reference evidence="2" key="2">
    <citation type="submission" date="2025-08" db="UniProtKB">
        <authorList>
            <consortium name="RefSeq"/>
        </authorList>
    </citation>
    <scope>IDENTIFICATION</scope>
    <source>
        <tissue evidence="2">Leaf</tissue>
    </source>
</reference>
<proteinExistence type="predicted"/>